<evidence type="ECO:0000313" key="5">
    <source>
        <dbReference type="EMBL" id="MBD8061602.1"/>
    </source>
</evidence>
<gene>
    <name evidence="5" type="ORF">H9624_04595</name>
</gene>
<dbReference type="Pfam" id="PF25549">
    <property type="entry name" value="DUF7927"/>
    <property type="match status" value="1"/>
</dbReference>
<evidence type="ECO:0000256" key="2">
    <source>
        <dbReference type="SAM" id="Phobius"/>
    </source>
</evidence>
<feature type="compositionally biased region" description="Acidic residues" evidence="1">
    <location>
        <begin position="61"/>
        <end position="120"/>
    </location>
</feature>
<accession>A0ABR8YZU4</accession>
<feature type="chain" id="PRO_5046579530" evidence="3">
    <location>
        <begin position="37"/>
        <end position="1816"/>
    </location>
</feature>
<dbReference type="SMART" id="SM00327">
    <property type="entry name" value="VWA"/>
    <property type="match status" value="1"/>
</dbReference>
<dbReference type="InterPro" id="IPR036465">
    <property type="entry name" value="vWFA_dom_sf"/>
</dbReference>
<dbReference type="Gene3D" id="3.40.50.410">
    <property type="entry name" value="von Willebrand factor, type A domain"/>
    <property type="match status" value="1"/>
</dbReference>
<keyword evidence="6" id="KW-1185">Reference proteome</keyword>
<feature type="signal peptide" evidence="3">
    <location>
        <begin position="1"/>
        <end position="36"/>
    </location>
</feature>
<keyword evidence="2" id="KW-0472">Membrane</keyword>
<dbReference type="Proteomes" id="UP000661894">
    <property type="component" value="Unassembled WGS sequence"/>
</dbReference>
<feature type="compositionally biased region" description="Low complexity" evidence="1">
    <location>
        <begin position="46"/>
        <end position="60"/>
    </location>
</feature>
<proteinExistence type="predicted"/>
<dbReference type="PROSITE" id="PS50234">
    <property type="entry name" value="VWFA"/>
    <property type="match status" value="1"/>
</dbReference>
<feature type="region of interest" description="Disordered" evidence="1">
    <location>
        <begin position="34"/>
        <end position="135"/>
    </location>
</feature>
<feature type="domain" description="VWFA" evidence="4">
    <location>
        <begin position="283"/>
        <end position="479"/>
    </location>
</feature>
<dbReference type="SUPFAM" id="SSF53300">
    <property type="entry name" value="vWA-like"/>
    <property type="match status" value="1"/>
</dbReference>
<dbReference type="InterPro" id="IPR057687">
    <property type="entry name" value="DUF7927"/>
</dbReference>
<dbReference type="RefSeq" id="WP_251838698.1">
    <property type="nucleotide sequence ID" value="NZ_JACSPO010000001.1"/>
</dbReference>
<keyword evidence="2" id="KW-1133">Transmembrane helix</keyword>
<comment type="caution">
    <text evidence="5">The sequence shown here is derived from an EMBL/GenBank/DDBJ whole genome shotgun (WGS) entry which is preliminary data.</text>
</comment>
<keyword evidence="3" id="KW-0732">Signal</keyword>
<dbReference type="CDD" id="cd00198">
    <property type="entry name" value="vWFA"/>
    <property type="match status" value="1"/>
</dbReference>
<evidence type="ECO:0000256" key="3">
    <source>
        <dbReference type="SAM" id="SignalP"/>
    </source>
</evidence>
<evidence type="ECO:0000313" key="6">
    <source>
        <dbReference type="Proteomes" id="UP000661894"/>
    </source>
</evidence>
<sequence>MPSRHRSTPSPWRRRSRSLLVGLTSLTLVLSGTASLATPQDDPEAAELLSELTSEPTLETADAEGEEPATEEPAAEEPAAEEPAVEEPAVEEPAVEEPAVEEPAVEEPAVEEPAADEADLEVTPLFVPPGDPGEDEVKLIVRSGGDRTGTGDETSTATPLEGVDYEFYRITDIPAEGPPNGVLVGECTTDETGECGIFAELVGSLGGVDAFYAIQTGAPGDWVAPTQWAQDTDYIFATGPVSADDPVADRIIELPLGYSDTVTEPFWASVRPNNEAPAQCGLDMAMVLDLSNSVTETEELLDEHKAAANDFINAITGTPSQVALYTFGSAAPAAGPTNGGLPLTSVATPGSAQQIINRINGYQRTPSGGGGTNWDRAFHQVAESGVQYDVVLFLTDGQPTFHRDRQGPGDVSTIAEVNEAILSANAVKATGAQVVLVGFGPEAFLPGASIRIPLVSGPTEGQDFYRTDLEDLAATLEEIASADCAGTLTVVKEVVDAEGDVVPGGAGWTFGTTTEDVTPATATTDDSSAVNFAVDYPAAVQSRSVTVTETQQAGYELVPVDGANARCVVTGTGETLPVTDSGALGFTVDVAAEEIVSCTVRNALVPPDYDDLVVTKTAVPSFTRDWDWDITKVAEEDRLEVPAGEDGTFTYDVTVTPEGPTDSGFTVSGTVVLTNPNDVPFTGVDVIDALPASTCTVPGGTDVTVPANDSVTVNYSCSLTGGTPTTTGTNTATVTWDAAAYPGTDGSSTATADFDFAAASVVETDRYVTVTDTEYDLSDYPGGNAFDATDGPAVLTYDLEWPSTPGQCVEFENTATIVNSPEPLFAPFVVNESSTEVVTLCAGLDLEVEKNVVVSFDRTYLWEIDKEADETTVTVDPDTGTATADYTVTATPTGSSDAGWAMQGAITVANPNEWLDITADVTDTVDVGGGAVCTVAGGEDVLVAAGETVDLSYTCTFVTQPSYSGTNTATATWADTVPTPSTTATGTADIEPGDWAQTPINASIDVIDDQTDPANPVPLGTATWNAEGTPTVFTYSLELEGTPGACVEYTNTAWIVQTQQSAEEVVEVCVPDLDVIKRAVSADQLPGGDWLVTYEIDVVNPEDYPGVYSLSDTLEYGGGITPTAAAWFPAGEPDAGGEWTEPVADNPTTVLATDVEIAAGATDTYVVVVTADVAEGVIGTEAGLCDDEELSEGGGFLNAATLTVLDEDETVRACAEPVAPTVEKTPGELVAGDDGTWDVSYTIDVANPDADQAVSYDLSDEFDFVEGVDILDASIERDGTVYEDWDGVTETEVVTGVLLPAATTHTYTVTVTVSLSDVVETDDGGLRECGLNGSDAGHGLFNLATITSGNDEYDDDACVPIPDPDMSVDKTAVSANQLPDGTWEVVYEVVASNDSSVGGVYDLSDTLEYSEGITPLTAEWALEGTAVAGVWGDLPDELTTTLANDRPLAGGDSDTYVVTVTAAVAAGVTGGEAGQCSGEDGTDGGGFLNAATLTAHGEDDTDRDCLPPAHPELEKVFDSAVEQEDGTWTVGYTIVVDNSASDSLAYYQLVDAPRFAEGVTILDQEAWDVTDPADPQDLDWDGEGPILDLVAIEGGQVQRYEVTFVVEVDAGIPDENLVCDPDGGPGRGFFNRAVLRSGNDEIPAEDCGPIGEPSWTLTKSSDPVSGSTVDPGDTITYTVTATPTGDVDPTDLTVTDDLSDVLEHARTTGAIEASVGSVDWDGEDLVWDIPRLSETATLTYRVVVDDDAWDVRLRNVVTGEGTPPPVCIECSTTHITPPRTPGLPPTGAAVAGAALLAALLTAGGLALGTTRRRKEA</sequence>
<keyword evidence="2" id="KW-0812">Transmembrane</keyword>
<dbReference type="EMBL" id="JACSPO010000001">
    <property type="protein sequence ID" value="MBD8061602.1"/>
    <property type="molecule type" value="Genomic_DNA"/>
</dbReference>
<reference evidence="5 6" key="1">
    <citation type="submission" date="2020-08" db="EMBL/GenBank/DDBJ databases">
        <title>A Genomic Blueprint of the Chicken Gut Microbiome.</title>
        <authorList>
            <person name="Gilroy R."/>
            <person name="Ravi A."/>
            <person name="Getino M."/>
            <person name="Pursley I."/>
            <person name="Horton D.L."/>
            <person name="Alikhan N.-F."/>
            <person name="Baker D."/>
            <person name="Gharbi K."/>
            <person name="Hall N."/>
            <person name="Watson M."/>
            <person name="Adriaenssens E.M."/>
            <person name="Foster-Nyarko E."/>
            <person name="Jarju S."/>
            <person name="Secka A."/>
            <person name="Antonio M."/>
            <person name="Oren A."/>
            <person name="Chaudhuri R."/>
            <person name="La Ragione R.M."/>
            <person name="Hildebrand F."/>
            <person name="Pallen M.J."/>
        </authorList>
    </citation>
    <scope>NUCLEOTIDE SEQUENCE [LARGE SCALE GENOMIC DNA]</scope>
    <source>
        <strain evidence="5 6">Sa1BUA1</strain>
    </source>
</reference>
<name>A0ABR8YZU4_9MICO</name>
<feature type="transmembrane region" description="Helical" evidence="2">
    <location>
        <begin position="1787"/>
        <end position="1807"/>
    </location>
</feature>
<evidence type="ECO:0000259" key="4">
    <source>
        <dbReference type="PROSITE" id="PS50234"/>
    </source>
</evidence>
<protein>
    <submittedName>
        <fullName evidence="5">DUF11 domain-containing protein</fullName>
    </submittedName>
</protein>
<organism evidence="5 6">
    <name type="scientific">Oceanitalea stevensii</name>
    <dbReference type="NCBI Taxonomy" id="2763072"/>
    <lineage>
        <taxon>Bacteria</taxon>
        <taxon>Bacillati</taxon>
        <taxon>Actinomycetota</taxon>
        <taxon>Actinomycetes</taxon>
        <taxon>Micrococcales</taxon>
        <taxon>Bogoriellaceae</taxon>
        <taxon>Georgenia</taxon>
    </lineage>
</organism>
<evidence type="ECO:0000256" key="1">
    <source>
        <dbReference type="SAM" id="MobiDB-lite"/>
    </source>
</evidence>
<dbReference type="InterPro" id="IPR002035">
    <property type="entry name" value="VWF_A"/>
</dbReference>